<evidence type="ECO:0008006" key="7">
    <source>
        <dbReference type="Google" id="ProtNLM"/>
    </source>
</evidence>
<evidence type="ECO:0000259" key="4">
    <source>
        <dbReference type="PROSITE" id="PS50158"/>
    </source>
</evidence>
<dbReference type="SMART" id="SM00316">
    <property type="entry name" value="S1"/>
    <property type="match status" value="1"/>
</dbReference>
<dbReference type="PANTHER" id="PTHR15838">
    <property type="entry name" value="NUCLEOLAR PROTEIN OF 40 KDA"/>
    <property type="match status" value="1"/>
</dbReference>
<dbReference type="STRING" id="105231.A0A0U9HHG3"/>
<dbReference type="GO" id="GO:0008270">
    <property type="term" value="F:zinc ion binding"/>
    <property type="evidence" value="ECO:0007669"/>
    <property type="project" value="UniProtKB-KW"/>
</dbReference>
<accession>A0A0U9HHG3</accession>
<feature type="compositionally biased region" description="Low complexity" evidence="2">
    <location>
        <begin position="469"/>
        <end position="481"/>
    </location>
</feature>
<keyword evidence="6" id="KW-1185">Reference proteome</keyword>
<dbReference type="OrthoDB" id="1918363at2759"/>
<dbReference type="InterPro" id="IPR001878">
    <property type="entry name" value="Znf_CCHC"/>
</dbReference>
<dbReference type="OMA" id="DIERMPI"/>
<sequence length="504" mass="55274">MWAEDDLEEVGGRWGANERSTSVRARPQESAVSEKARQQLGSRGAGNGEKGTHQAERSPRDNGGRAARRDGSRYDYRVDDDHKYGGGRRGQGSPGSDRRGSRGDMPRDWIPDRFNRSEQGGRPREDGLEAREAWGGGRGHDGPVRGGGRGRGRRDDSGTDDLPVLYSIHRASVQSVRPFGLFVKLEGYRRNGLVHVTQVSDHEVTRKDDAEDAKVDALRGVATEGDHVWVKVISLKEGEGGGGPKVGCSLKLVSQADGRDLDANNLILDKHERKPAWQQPQKLELGAVLAVTCTRCGGRGHLKTDCYAALDTHYDLLPEEDEAALPTARPGVGAAAAASRGQGSGANDVPLGRGRGITQPAWMTQSRPEGGPVIGQPVREDRGAAAVLPAHIGTVEEALAVIEKLKKEKKERKAERKERQKAKEKRRRKRRKGGSSNESESESESESERRRRKRRRKERRERKRKQQEGSESASDSGSGESCGKNERGQKHEGRGRSRKKSMDG</sequence>
<feature type="compositionally biased region" description="Basic residues" evidence="2">
    <location>
        <begin position="450"/>
        <end position="465"/>
    </location>
</feature>
<keyword evidence="1" id="KW-0862">Zinc</keyword>
<dbReference type="GO" id="GO:0003723">
    <property type="term" value="F:RNA binding"/>
    <property type="evidence" value="ECO:0000318"/>
    <property type="project" value="GO_Central"/>
</dbReference>
<feature type="compositionally biased region" description="Basic and acidic residues" evidence="2">
    <location>
        <begin position="50"/>
        <end position="84"/>
    </location>
</feature>
<dbReference type="SUPFAM" id="SSF50249">
    <property type="entry name" value="Nucleic acid-binding proteins"/>
    <property type="match status" value="1"/>
</dbReference>
<protein>
    <recommendedName>
        <fullName evidence="7">CCHC-type domain-containing protein</fullName>
    </recommendedName>
</protein>
<feature type="compositionally biased region" description="Basic and acidic residues" evidence="2">
    <location>
        <begin position="408"/>
        <end position="418"/>
    </location>
</feature>
<feature type="compositionally biased region" description="Basic residues" evidence="2">
    <location>
        <begin position="419"/>
        <end position="433"/>
    </location>
</feature>
<dbReference type="InterPro" id="IPR012340">
    <property type="entry name" value="NA-bd_OB-fold"/>
</dbReference>
<gene>
    <name evidence="5" type="ORF">KFL_000010070</name>
</gene>
<evidence type="ECO:0000313" key="6">
    <source>
        <dbReference type="Proteomes" id="UP000054558"/>
    </source>
</evidence>
<evidence type="ECO:0000256" key="2">
    <source>
        <dbReference type="SAM" id="MobiDB-lite"/>
    </source>
</evidence>
<organism evidence="5 6">
    <name type="scientific">Klebsormidium nitens</name>
    <name type="common">Green alga</name>
    <name type="synonym">Ulothrix nitens</name>
    <dbReference type="NCBI Taxonomy" id="105231"/>
    <lineage>
        <taxon>Eukaryota</taxon>
        <taxon>Viridiplantae</taxon>
        <taxon>Streptophyta</taxon>
        <taxon>Klebsormidiophyceae</taxon>
        <taxon>Klebsormidiales</taxon>
        <taxon>Klebsormidiaceae</taxon>
        <taxon>Klebsormidium</taxon>
    </lineage>
</organism>
<reference evidence="5 6" key="1">
    <citation type="journal article" date="2014" name="Nat. Commun.">
        <title>Klebsormidium flaccidum genome reveals primary factors for plant terrestrial adaptation.</title>
        <authorList>
            <person name="Hori K."/>
            <person name="Maruyama F."/>
            <person name="Fujisawa T."/>
            <person name="Togashi T."/>
            <person name="Yamamoto N."/>
            <person name="Seo M."/>
            <person name="Sato S."/>
            <person name="Yamada T."/>
            <person name="Mori H."/>
            <person name="Tajima N."/>
            <person name="Moriyama T."/>
            <person name="Ikeuchi M."/>
            <person name="Watanabe M."/>
            <person name="Wada H."/>
            <person name="Kobayashi K."/>
            <person name="Saito M."/>
            <person name="Masuda T."/>
            <person name="Sasaki-Sekimoto Y."/>
            <person name="Mashiguchi K."/>
            <person name="Awai K."/>
            <person name="Shimojima M."/>
            <person name="Masuda S."/>
            <person name="Iwai M."/>
            <person name="Nobusawa T."/>
            <person name="Narise T."/>
            <person name="Kondo S."/>
            <person name="Saito H."/>
            <person name="Sato R."/>
            <person name="Murakawa M."/>
            <person name="Ihara Y."/>
            <person name="Oshima-Yamada Y."/>
            <person name="Ohtaka K."/>
            <person name="Satoh M."/>
            <person name="Sonobe K."/>
            <person name="Ishii M."/>
            <person name="Ohtani R."/>
            <person name="Kanamori-Sato M."/>
            <person name="Honoki R."/>
            <person name="Miyazaki D."/>
            <person name="Mochizuki H."/>
            <person name="Umetsu J."/>
            <person name="Higashi K."/>
            <person name="Shibata D."/>
            <person name="Kamiya Y."/>
            <person name="Sato N."/>
            <person name="Nakamura Y."/>
            <person name="Tabata S."/>
            <person name="Ida S."/>
            <person name="Kurokawa K."/>
            <person name="Ohta H."/>
        </authorList>
    </citation>
    <scope>NUCLEOTIDE SEQUENCE [LARGE SCALE GENOMIC DNA]</scope>
    <source>
        <strain evidence="5 6">NIES-2285</strain>
    </source>
</reference>
<dbReference type="PROSITE" id="PS50126">
    <property type="entry name" value="S1"/>
    <property type="match status" value="1"/>
</dbReference>
<dbReference type="PROSITE" id="PS50158">
    <property type="entry name" value="ZF_CCHC"/>
    <property type="match status" value="1"/>
</dbReference>
<keyword evidence="1" id="KW-0863">Zinc-finger</keyword>
<dbReference type="InterPro" id="IPR003029">
    <property type="entry name" value="S1_domain"/>
</dbReference>
<feature type="region of interest" description="Disordered" evidence="2">
    <location>
        <begin position="334"/>
        <end position="356"/>
    </location>
</feature>
<feature type="region of interest" description="Disordered" evidence="2">
    <location>
        <begin position="408"/>
        <end position="504"/>
    </location>
</feature>
<proteinExistence type="predicted"/>
<dbReference type="Proteomes" id="UP000054558">
    <property type="component" value="Unassembled WGS sequence"/>
</dbReference>
<dbReference type="Pfam" id="PF00575">
    <property type="entry name" value="S1"/>
    <property type="match status" value="1"/>
</dbReference>
<evidence type="ECO:0000259" key="3">
    <source>
        <dbReference type="PROSITE" id="PS50126"/>
    </source>
</evidence>
<feature type="region of interest" description="Disordered" evidence="2">
    <location>
        <begin position="1"/>
        <end position="160"/>
    </location>
</feature>
<feature type="compositionally biased region" description="Basic and acidic residues" evidence="2">
    <location>
        <begin position="483"/>
        <end position="504"/>
    </location>
</feature>
<feature type="domain" description="CCHC-type" evidence="4">
    <location>
        <begin position="293"/>
        <end position="306"/>
    </location>
</feature>
<feature type="compositionally biased region" description="Basic and acidic residues" evidence="2">
    <location>
        <begin position="96"/>
        <end position="143"/>
    </location>
</feature>
<dbReference type="GO" id="GO:0043489">
    <property type="term" value="P:RNA stabilization"/>
    <property type="evidence" value="ECO:0000318"/>
    <property type="project" value="GO_Central"/>
</dbReference>
<feature type="domain" description="S1 motif" evidence="3">
    <location>
        <begin position="166"/>
        <end position="251"/>
    </location>
</feature>
<name>A0A0U9HHG3_KLENI</name>
<keyword evidence="1" id="KW-0479">Metal-binding</keyword>
<dbReference type="EMBL" id="DF236950">
    <property type="protein sequence ID" value="GAQ77558.1"/>
    <property type="molecule type" value="Genomic_DNA"/>
</dbReference>
<evidence type="ECO:0000313" key="5">
    <source>
        <dbReference type="EMBL" id="GAQ77558.1"/>
    </source>
</evidence>
<evidence type="ECO:0000256" key="1">
    <source>
        <dbReference type="PROSITE-ProRule" id="PRU00047"/>
    </source>
</evidence>
<dbReference type="Gene3D" id="2.40.50.140">
    <property type="entry name" value="Nucleic acid-binding proteins"/>
    <property type="match status" value="1"/>
</dbReference>
<dbReference type="AlphaFoldDB" id="A0A0U9HHG3"/>
<dbReference type="PANTHER" id="PTHR15838:SF1">
    <property type="entry name" value="ZINC FINGER CCHC DOMAIN-CONTAINING PROTEIN 17"/>
    <property type="match status" value="1"/>
</dbReference>